<comment type="subcellular location">
    <subcellularLocation>
        <location evidence="1">Nucleus</location>
    </subcellularLocation>
</comment>
<dbReference type="PANTHER" id="PTHR15052">
    <property type="entry name" value="RNA POLYMERASE III TRANSCRIPTION INITIATION FACTOR COMPLEX SUBUNIT"/>
    <property type="match status" value="1"/>
</dbReference>
<proteinExistence type="predicted"/>
<evidence type="ECO:0000256" key="4">
    <source>
        <dbReference type="SAM" id="MobiDB-lite"/>
    </source>
</evidence>
<dbReference type="SUPFAM" id="SSF50978">
    <property type="entry name" value="WD40 repeat-like"/>
    <property type="match status" value="1"/>
</dbReference>
<dbReference type="PANTHER" id="PTHR15052:SF2">
    <property type="entry name" value="GENERAL TRANSCRIPTION FACTOR 3C POLYPEPTIDE 2"/>
    <property type="match status" value="1"/>
</dbReference>
<keyword evidence="3" id="KW-0539">Nucleus</keyword>
<feature type="compositionally biased region" description="Low complexity" evidence="4">
    <location>
        <begin position="112"/>
        <end position="139"/>
    </location>
</feature>
<dbReference type="HOGENOM" id="CLU_018776_0_0_1"/>
<accession>W9W967</accession>
<dbReference type="InterPro" id="IPR052416">
    <property type="entry name" value="GTF3C_component"/>
</dbReference>
<comment type="caution">
    <text evidence="5">The sequence shown here is derived from an EMBL/GenBank/DDBJ whole genome shotgun (WGS) entry which is preliminary data.</text>
</comment>
<feature type="compositionally biased region" description="Basic and acidic residues" evidence="4">
    <location>
        <begin position="681"/>
        <end position="745"/>
    </location>
</feature>
<feature type="region of interest" description="Disordered" evidence="4">
    <location>
        <begin position="681"/>
        <end position="751"/>
    </location>
</feature>
<dbReference type="GO" id="GO:0000127">
    <property type="term" value="C:transcription factor TFIIIC complex"/>
    <property type="evidence" value="ECO:0007669"/>
    <property type="project" value="TreeGrafter"/>
</dbReference>
<dbReference type="GO" id="GO:0005634">
    <property type="term" value="C:nucleus"/>
    <property type="evidence" value="ECO:0007669"/>
    <property type="project" value="UniProtKB-SubCell"/>
</dbReference>
<reference evidence="5 6" key="1">
    <citation type="submission" date="2013-03" db="EMBL/GenBank/DDBJ databases">
        <title>The Genome Sequence of Cladophialophora yegresii CBS 114405.</title>
        <authorList>
            <consortium name="The Broad Institute Genomics Platform"/>
            <person name="Cuomo C."/>
            <person name="de Hoog S."/>
            <person name="Gorbushina A."/>
            <person name="Walker B."/>
            <person name="Young S.K."/>
            <person name="Zeng Q."/>
            <person name="Gargeya S."/>
            <person name="Fitzgerald M."/>
            <person name="Haas B."/>
            <person name="Abouelleil A."/>
            <person name="Allen A.W."/>
            <person name="Alvarado L."/>
            <person name="Arachchi H.M."/>
            <person name="Berlin A.M."/>
            <person name="Chapman S.B."/>
            <person name="Gainer-Dewar J."/>
            <person name="Goldberg J."/>
            <person name="Griggs A."/>
            <person name="Gujja S."/>
            <person name="Hansen M."/>
            <person name="Howarth C."/>
            <person name="Imamovic A."/>
            <person name="Ireland A."/>
            <person name="Larimer J."/>
            <person name="McCowan C."/>
            <person name="Murphy C."/>
            <person name="Pearson M."/>
            <person name="Poon T.W."/>
            <person name="Priest M."/>
            <person name="Roberts A."/>
            <person name="Saif S."/>
            <person name="Shea T."/>
            <person name="Sisk P."/>
            <person name="Sykes S."/>
            <person name="Wortman J."/>
            <person name="Nusbaum C."/>
            <person name="Birren B."/>
        </authorList>
    </citation>
    <scope>NUCLEOTIDE SEQUENCE [LARGE SCALE GENOMIC DNA]</scope>
    <source>
        <strain evidence="5 6">CBS 114405</strain>
    </source>
</reference>
<organism evidence="5 6">
    <name type="scientific">Cladophialophora yegresii CBS 114405</name>
    <dbReference type="NCBI Taxonomy" id="1182544"/>
    <lineage>
        <taxon>Eukaryota</taxon>
        <taxon>Fungi</taxon>
        <taxon>Dikarya</taxon>
        <taxon>Ascomycota</taxon>
        <taxon>Pezizomycotina</taxon>
        <taxon>Eurotiomycetes</taxon>
        <taxon>Chaetothyriomycetidae</taxon>
        <taxon>Chaetothyriales</taxon>
        <taxon>Herpotrichiellaceae</taxon>
        <taxon>Cladophialophora</taxon>
    </lineage>
</organism>
<dbReference type="RefSeq" id="XP_007757429.1">
    <property type="nucleotide sequence ID" value="XM_007759239.1"/>
</dbReference>
<feature type="compositionally biased region" description="Basic and acidic residues" evidence="4">
    <location>
        <begin position="190"/>
        <end position="204"/>
    </location>
</feature>
<evidence type="ECO:0000313" key="5">
    <source>
        <dbReference type="EMBL" id="EXJ61076.1"/>
    </source>
</evidence>
<feature type="compositionally biased region" description="Low complexity" evidence="4">
    <location>
        <begin position="81"/>
        <end position="91"/>
    </location>
</feature>
<dbReference type="VEuPathDB" id="FungiDB:A1O7_05229"/>
<protein>
    <submittedName>
        <fullName evidence="5">Uncharacterized protein</fullName>
    </submittedName>
</protein>
<feature type="compositionally biased region" description="Low complexity" evidence="4">
    <location>
        <begin position="56"/>
        <end position="69"/>
    </location>
</feature>
<dbReference type="GO" id="GO:0006383">
    <property type="term" value="P:transcription by RNA polymerase III"/>
    <property type="evidence" value="ECO:0007669"/>
    <property type="project" value="TreeGrafter"/>
</dbReference>
<feature type="compositionally biased region" description="Basic and acidic residues" evidence="4">
    <location>
        <begin position="21"/>
        <end position="34"/>
    </location>
</feature>
<gene>
    <name evidence="5" type="ORF">A1O7_05229</name>
</gene>
<evidence type="ECO:0000256" key="1">
    <source>
        <dbReference type="ARBA" id="ARBA00004123"/>
    </source>
</evidence>
<feature type="region of interest" description="Disordered" evidence="4">
    <location>
        <begin position="269"/>
        <end position="288"/>
    </location>
</feature>
<keyword evidence="2" id="KW-0804">Transcription</keyword>
<keyword evidence="6" id="KW-1185">Reference proteome</keyword>
<dbReference type="EMBL" id="AMGW01000003">
    <property type="protein sequence ID" value="EXJ61076.1"/>
    <property type="molecule type" value="Genomic_DNA"/>
</dbReference>
<dbReference type="eggNOG" id="ENOG502S1WJ">
    <property type="taxonomic scope" value="Eukaryota"/>
</dbReference>
<sequence length="811" mass="88882">MVEPRRSGRQRKANPKYANDGWDKEIIRTLRESSESSGSSPAESQTSSDAEDDLLPADAGLGIGLALAQGEDEDDDASMVSAASPGSSDADSPPEDDGDDDMGIASDERGGSSRPTARPRPSSTSAPTTTTSQTARSRGVQFSREHAKAAAYPALFGPGVDDLCDVLRARDTWLRARDITLPSRETLVTELERSRESSEARHQETTPTSPVWDWLRSNQDLAPIDEAELRDTYLLHGTPDHPVVLGPWGKQKKYHLRYLSTMDFGQAWPVEDPQSSTHTQTAQSAESRTTNAYHQGWLLNVGEKVQCLAWAPCPGPIQYLAISVKCIARQRRMAHSPESESERPAFHPSPPYPSSIQIWAFDTAEVGGRGIRTLAMNRQPRLAVVLATQWGNIRRLKWCPLDDSRPSDSSRSLIGLLGIVSSDGHARVVAVPVPTDADDPADVQQRRTFRIERAGLDIPPPSDTIFTSLTFAGPFDLLLGTASGSVHLYDLADLSEKTTRPAGSAPASYAWDHVHHTYIISLCAASAPHSTLVASASASGDLVLTDLRSPEQDRVAVSRMCFPTRDLVYLPFTRSFAAVLDRSGNGQVERNAATLLACHHVRQFPSMSKVAKLPHRTGAATALAGSDWHPCILVGNARGQVLATNYLRKILPYRRSHVKKAVGAYIQKICEYDWRPLTQEEVRRQDPSHQPSRDRDERQEPSHIRDDASPQPTQHRDDGADLYHGHDVRPGMSRFHEGFKPDKIDVGNPQPAWKKAKKYENEEIGNGEAVFEEEQAVTAIECSPNAHCAGIVAMGWGSGVVRVQDLSYDAG</sequence>
<feature type="compositionally biased region" description="Polar residues" evidence="4">
    <location>
        <begin position="273"/>
        <end position="288"/>
    </location>
</feature>
<dbReference type="InterPro" id="IPR015943">
    <property type="entry name" value="WD40/YVTN_repeat-like_dom_sf"/>
</dbReference>
<dbReference type="OrthoDB" id="4703at2759"/>
<dbReference type="Gene3D" id="2.130.10.10">
    <property type="entry name" value="YVTN repeat-like/Quinoprotein amine dehydrogenase"/>
    <property type="match status" value="1"/>
</dbReference>
<feature type="region of interest" description="Disordered" evidence="4">
    <location>
        <begin position="1"/>
        <end position="144"/>
    </location>
</feature>
<dbReference type="AlphaFoldDB" id="W9W967"/>
<evidence type="ECO:0000256" key="3">
    <source>
        <dbReference type="ARBA" id="ARBA00023242"/>
    </source>
</evidence>
<dbReference type="GeneID" id="19179814"/>
<feature type="region of interest" description="Disordered" evidence="4">
    <location>
        <begin position="190"/>
        <end position="211"/>
    </location>
</feature>
<feature type="compositionally biased region" description="Acidic residues" evidence="4">
    <location>
        <begin position="92"/>
        <end position="102"/>
    </location>
</feature>
<feature type="compositionally biased region" description="Low complexity" evidence="4">
    <location>
        <begin position="35"/>
        <end position="48"/>
    </location>
</feature>
<name>W9W967_9EURO</name>
<evidence type="ECO:0000313" key="6">
    <source>
        <dbReference type="Proteomes" id="UP000019473"/>
    </source>
</evidence>
<dbReference type="Proteomes" id="UP000019473">
    <property type="component" value="Unassembled WGS sequence"/>
</dbReference>
<evidence type="ECO:0000256" key="2">
    <source>
        <dbReference type="ARBA" id="ARBA00023163"/>
    </source>
</evidence>
<dbReference type="STRING" id="1182544.W9W967"/>
<dbReference type="InterPro" id="IPR036322">
    <property type="entry name" value="WD40_repeat_dom_sf"/>
</dbReference>